<dbReference type="EMBL" id="UINC01227519">
    <property type="protein sequence ID" value="SVE58439.1"/>
    <property type="molecule type" value="Genomic_DNA"/>
</dbReference>
<gene>
    <name evidence="1" type="ORF">METZ01_LOCUS511293</name>
</gene>
<dbReference type="Gene3D" id="2.60.120.200">
    <property type="match status" value="1"/>
</dbReference>
<organism evidence="1">
    <name type="scientific">marine metagenome</name>
    <dbReference type="NCBI Taxonomy" id="408172"/>
    <lineage>
        <taxon>unclassified sequences</taxon>
        <taxon>metagenomes</taxon>
        <taxon>ecological metagenomes</taxon>
    </lineage>
</organism>
<protein>
    <submittedName>
        <fullName evidence="1">Uncharacterized protein</fullName>
    </submittedName>
</protein>
<feature type="non-terminal residue" evidence="1">
    <location>
        <position position="1"/>
    </location>
</feature>
<accession>A0A383EPA6</accession>
<dbReference type="SUPFAM" id="SSF49899">
    <property type="entry name" value="Concanavalin A-like lectins/glucanases"/>
    <property type="match status" value="1"/>
</dbReference>
<reference evidence="1" key="1">
    <citation type="submission" date="2018-05" db="EMBL/GenBank/DDBJ databases">
        <authorList>
            <person name="Lanie J.A."/>
            <person name="Ng W.-L."/>
            <person name="Kazmierczak K.M."/>
            <person name="Andrzejewski T.M."/>
            <person name="Davidsen T.M."/>
            <person name="Wayne K.J."/>
            <person name="Tettelin H."/>
            <person name="Glass J.I."/>
            <person name="Rusch D."/>
            <person name="Podicherti R."/>
            <person name="Tsui H.-C.T."/>
            <person name="Winkler M.E."/>
        </authorList>
    </citation>
    <scope>NUCLEOTIDE SEQUENCE</scope>
</reference>
<proteinExistence type="predicted"/>
<sequence>RLTRYFEADGVDDYLGPVESLSYGEETGLNLHFEGSWTVCMWVNFPQQSWNNSGSIMFSCGPQSPSLSWGGFKAYAYQTGYNYDFAEQAGVTTSKTYLKTIESERWYFVAYEQDGSRYIENAAKSWTVAVDGKIQPLRNNAGPFNLEGDDTPIYIGASYSQYEVESDVIERNYEYARSGTKFGKIMIYSGNIGINRIIQNYVATREDYNRHSGQKNQFFEEDPNDTFSI</sequence>
<evidence type="ECO:0000313" key="1">
    <source>
        <dbReference type="EMBL" id="SVE58439.1"/>
    </source>
</evidence>
<name>A0A383EPA6_9ZZZZ</name>
<dbReference type="InterPro" id="IPR013320">
    <property type="entry name" value="ConA-like_dom_sf"/>
</dbReference>
<dbReference type="AlphaFoldDB" id="A0A383EPA6"/>